<dbReference type="Proteomes" id="UP001150942">
    <property type="component" value="Unassembled WGS sequence"/>
</dbReference>
<keyword evidence="3 6" id="KW-0812">Transmembrane</keyword>
<dbReference type="OrthoDB" id="19923at2759"/>
<evidence type="ECO:0000313" key="7">
    <source>
        <dbReference type="EMBL" id="KAJ5192666.1"/>
    </source>
</evidence>
<dbReference type="Gene3D" id="1.20.1250.20">
    <property type="entry name" value="MFS general substrate transporter like domains"/>
    <property type="match status" value="1"/>
</dbReference>
<keyword evidence="5 6" id="KW-0472">Membrane</keyword>
<dbReference type="InterPro" id="IPR011701">
    <property type="entry name" value="MFS"/>
</dbReference>
<evidence type="ECO:0008006" key="9">
    <source>
        <dbReference type="Google" id="ProtNLM"/>
    </source>
</evidence>
<keyword evidence="4 6" id="KW-1133">Transmembrane helix</keyword>
<proteinExistence type="predicted"/>
<sequence>MSLSYMDGIQAYSSWRWVFILEGIATVVIALIARLFIVDWPETANFLSEREREILLARLRSDQQQFRMDRLDKQAVRRILYDKKIYLGTLMYLGVLNTGYAASFFTPSILRDMGWTSLMAQVMSIPVYVVAAITTLCMSLLNDKSRHRFGFSLTGCAIATLGYALLLAQQSLSTGVNYFALFAITAGGFVAQPILIGWQSNNMSGHYKQAIASAVQIGFGTVVGSSRAISFCLLRRLCNLRVTGLVSG</sequence>
<comment type="caution">
    <text evidence="7">The sequence shown here is derived from an EMBL/GenBank/DDBJ whole genome shotgun (WGS) entry which is preliminary data.</text>
</comment>
<evidence type="ECO:0000256" key="5">
    <source>
        <dbReference type="ARBA" id="ARBA00023136"/>
    </source>
</evidence>
<evidence type="ECO:0000256" key="3">
    <source>
        <dbReference type="ARBA" id="ARBA00022692"/>
    </source>
</evidence>
<dbReference type="Pfam" id="PF07690">
    <property type="entry name" value="MFS_1"/>
    <property type="match status" value="1"/>
</dbReference>
<evidence type="ECO:0000313" key="8">
    <source>
        <dbReference type="Proteomes" id="UP001150942"/>
    </source>
</evidence>
<protein>
    <recommendedName>
        <fullName evidence="9">Major facilitator superfamily (MFS) profile domain-containing protein</fullName>
    </recommendedName>
</protein>
<feature type="transmembrane region" description="Helical" evidence="6">
    <location>
        <begin position="178"/>
        <end position="198"/>
    </location>
</feature>
<evidence type="ECO:0000256" key="2">
    <source>
        <dbReference type="ARBA" id="ARBA00022448"/>
    </source>
</evidence>
<dbReference type="InterPro" id="IPR036259">
    <property type="entry name" value="MFS_trans_sf"/>
</dbReference>
<comment type="subcellular location">
    <subcellularLocation>
        <location evidence="1">Membrane</location>
        <topology evidence="1">Multi-pass membrane protein</topology>
    </subcellularLocation>
</comment>
<name>A0A9W9JB37_9EURO</name>
<dbReference type="EMBL" id="JAPQKQ010000006">
    <property type="protein sequence ID" value="KAJ5192666.1"/>
    <property type="molecule type" value="Genomic_DNA"/>
</dbReference>
<accession>A0A9W9JB37</accession>
<dbReference type="PANTHER" id="PTHR43791">
    <property type="entry name" value="PERMEASE-RELATED"/>
    <property type="match status" value="1"/>
</dbReference>
<evidence type="ECO:0000256" key="6">
    <source>
        <dbReference type="SAM" id="Phobius"/>
    </source>
</evidence>
<evidence type="ECO:0000256" key="4">
    <source>
        <dbReference type="ARBA" id="ARBA00022989"/>
    </source>
</evidence>
<gene>
    <name evidence="7" type="ORF">N7449_008808</name>
</gene>
<feature type="transmembrane region" description="Helical" evidence="6">
    <location>
        <begin position="148"/>
        <end position="166"/>
    </location>
</feature>
<keyword evidence="8" id="KW-1185">Reference proteome</keyword>
<dbReference type="GO" id="GO:0016020">
    <property type="term" value="C:membrane"/>
    <property type="evidence" value="ECO:0007669"/>
    <property type="project" value="UniProtKB-SubCell"/>
</dbReference>
<keyword evidence="2" id="KW-0813">Transport</keyword>
<reference evidence="7" key="2">
    <citation type="journal article" date="2023" name="IMA Fungus">
        <title>Comparative genomic study of the Penicillium genus elucidates a diverse pangenome and 15 lateral gene transfer events.</title>
        <authorList>
            <person name="Petersen C."/>
            <person name="Sorensen T."/>
            <person name="Nielsen M.R."/>
            <person name="Sondergaard T.E."/>
            <person name="Sorensen J.L."/>
            <person name="Fitzpatrick D.A."/>
            <person name="Frisvad J.C."/>
            <person name="Nielsen K.L."/>
        </authorList>
    </citation>
    <scope>NUCLEOTIDE SEQUENCE</scope>
    <source>
        <strain evidence="7">IBT 20477</strain>
    </source>
</reference>
<organism evidence="7 8">
    <name type="scientific">Penicillium cf. viridicatum</name>
    <dbReference type="NCBI Taxonomy" id="2972119"/>
    <lineage>
        <taxon>Eukaryota</taxon>
        <taxon>Fungi</taxon>
        <taxon>Dikarya</taxon>
        <taxon>Ascomycota</taxon>
        <taxon>Pezizomycotina</taxon>
        <taxon>Eurotiomycetes</taxon>
        <taxon>Eurotiomycetidae</taxon>
        <taxon>Eurotiales</taxon>
        <taxon>Aspergillaceae</taxon>
        <taxon>Penicillium</taxon>
    </lineage>
</organism>
<dbReference type="PANTHER" id="PTHR43791:SF52">
    <property type="entry name" value="TRANSPORTER, PUTATIVE (AFU_ORTHOLOGUE AFUA_1G11820)-RELATED"/>
    <property type="match status" value="1"/>
</dbReference>
<reference evidence="7" key="1">
    <citation type="submission" date="2022-11" db="EMBL/GenBank/DDBJ databases">
        <authorList>
            <person name="Petersen C."/>
        </authorList>
    </citation>
    <scope>NUCLEOTIDE SEQUENCE</scope>
    <source>
        <strain evidence="7">IBT 20477</strain>
    </source>
</reference>
<feature type="transmembrane region" description="Helical" evidence="6">
    <location>
        <begin position="15"/>
        <end position="37"/>
    </location>
</feature>
<dbReference type="SUPFAM" id="SSF103473">
    <property type="entry name" value="MFS general substrate transporter"/>
    <property type="match status" value="1"/>
</dbReference>
<feature type="transmembrane region" description="Helical" evidence="6">
    <location>
        <begin position="85"/>
        <end position="106"/>
    </location>
</feature>
<evidence type="ECO:0000256" key="1">
    <source>
        <dbReference type="ARBA" id="ARBA00004141"/>
    </source>
</evidence>
<dbReference type="AlphaFoldDB" id="A0A9W9JB37"/>
<feature type="transmembrane region" description="Helical" evidence="6">
    <location>
        <begin position="118"/>
        <end position="141"/>
    </location>
</feature>
<dbReference type="GO" id="GO:0022857">
    <property type="term" value="F:transmembrane transporter activity"/>
    <property type="evidence" value="ECO:0007669"/>
    <property type="project" value="InterPro"/>
</dbReference>